<keyword evidence="5" id="KW-0677">Repeat</keyword>
<keyword evidence="8" id="KW-0862">Zinc</keyword>
<keyword evidence="12" id="KW-1185">Reference proteome</keyword>
<evidence type="ECO:0000256" key="4">
    <source>
        <dbReference type="ARBA" id="ARBA00022723"/>
    </source>
</evidence>
<accession>A0A9W4UTE8</accession>
<evidence type="ECO:0000313" key="11">
    <source>
        <dbReference type="EMBL" id="CAI6342016.1"/>
    </source>
</evidence>
<evidence type="ECO:0000256" key="6">
    <source>
        <dbReference type="ARBA" id="ARBA00022771"/>
    </source>
</evidence>
<keyword evidence="3" id="KW-0808">Transferase</keyword>
<dbReference type="Proteomes" id="UP001152607">
    <property type="component" value="Unassembled WGS sequence"/>
</dbReference>
<dbReference type="OrthoDB" id="9977870at2759"/>
<dbReference type="InterPro" id="IPR044066">
    <property type="entry name" value="TRIAD_supradom"/>
</dbReference>
<name>A0A9W4UTE8_9PLEO</name>
<dbReference type="GO" id="GO:0016567">
    <property type="term" value="P:protein ubiquitination"/>
    <property type="evidence" value="ECO:0007669"/>
    <property type="project" value="InterPro"/>
</dbReference>
<dbReference type="EMBL" id="CAOQHR010000012">
    <property type="protein sequence ID" value="CAI6342016.1"/>
    <property type="molecule type" value="Genomic_DNA"/>
</dbReference>
<dbReference type="CDD" id="cd20335">
    <property type="entry name" value="BRcat_RBR"/>
    <property type="match status" value="1"/>
</dbReference>
<evidence type="ECO:0000256" key="2">
    <source>
        <dbReference type="ARBA" id="ARBA00012251"/>
    </source>
</evidence>
<feature type="compositionally biased region" description="Polar residues" evidence="9">
    <location>
        <begin position="124"/>
        <end position="133"/>
    </location>
</feature>
<dbReference type="Pfam" id="PF01485">
    <property type="entry name" value="IBR"/>
    <property type="match status" value="1"/>
</dbReference>
<keyword evidence="6" id="KW-0863">Zinc-finger</keyword>
<evidence type="ECO:0000256" key="1">
    <source>
        <dbReference type="ARBA" id="ARBA00001798"/>
    </source>
</evidence>
<dbReference type="SMART" id="SM00647">
    <property type="entry name" value="IBR"/>
    <property type="match status" value="1"/>
</dbReference>
<evidence type="ECO:0000256" key="5">
    <source>
        <dbReference type="ARBA" id="ARBA00022737"/>
    </source>
</evidence>
<protein>
    <recommendedName>
        <fullName evidence="2">RBR-type E3 ubiquitin transferase</fullName>
        <ecNumber evidence="2">2.3.2.31</ecNumber>
    </recommendedName>
</protein>
<dbReference type="GO" id="GO:0061630">
    <property type="term" value="F:ubiquitin protein ligase activity"/>
    <property type="evidence" value="ECO:0007669"/>
    <property type="project" value="UniProtKB-EC"/>
</dbReference>
<dbReference type="GO" id="GO:0008270">
    <property type="term" value="F:zinc ion binding"/>
    <property type="evidence" value="ECO:0007669"/>
    <property type="project" value="UniProtKB-KW"/>
</dbReference>
<feature type="compositionally biased region" description="Basic and acidic residues" evidence="9">
    <location>
        <begin position="174"/>
        <end position="188"/>
    </location>
</feature>
<evidence type="ECO:0000256" key="8">
    <source>
        <dbReference type="ARBA" id="ARBA00022833"/>
    </source>
</evidence>
<keyword evidence="7" id="KW-0833">Ubl conjugation pathway</keyword>
<dbReference type="InterPro" id="IPR002867">
    <property type="entry name" value="IBR_dom"/>
</dbReference>
<dbReference type="PANTHER" id="PTHR11685">
    <property type="entry name" value="RBR FAMILY RING FINGER AND IBR DOMAIN-CONTAINING"/>
    <property type="match status" value="1"/>
</dbReference>
<dbReference type="AlphaFoldDB" id="A0A9W4UTE8"/>
<sequence>MDGIDTATAKLAAEMQLADVNAILEGMEQEDTDEHVAFKAMQLSFQDVIQVYESRLAVMNVLGLEHAPRVQFQRLVEQERQARDDHDLARRLSGLPSQQHHSTSPEIIDLTKDGIDSDEEKNAPDSTLGSAEPSSFPYDDLPRPPRGGIVIRTPRARSPVPCVASSSKGKGKRKADSIDLEDRNNDRPTHGPCSACMERFPRFDLLELTCKREGDLAHHAYCRDCLLDLFKSSLTDTTLFPPRCCGMTISISDTARFFPPELISQYEEKEVELRTPNATYCSKRACVIFIKPQYVEADVATCPVCSTQTCATCKNPSHKGLCPEDPTVQQLMQVAKEKKWQRCYNCRTLVELVHGCYHMR</sequence>
<proteinExistence type="predicted"/>
<keyword evidence="4" id="KW-0479">Metal-binding</keyword>
<evidence type="ECO:0000256" key="3">
    <source>
        <dbReference type="ARBA" id="ARBA00022679"/>
    </source>
</evidence>
<dbReference type="EC" id="2.3.2.31" evidence="2"/>
<feature type="domain" description="RING-type" evidence="10">
    <location>
        <begin position="189"/>
        <end position="360"/>
    </location>
</feature>
<evidence type="ECO:0000259" key="10">
    <source>
        <dbReference type="PROSITE" id="PS51873"/>
    </source>
</evidence>
<organism evidence="11 12">
    <name type="scientific">Periconia digitata</name>
    <dbReference type="NCBI Taxonomy" id="1303443"/>
    <lineage>
        <taxon>Eukaryota</taxon>
        <taxon>Fungi</taxon>
        <taxon>Dikarya</taxon>
        <taxon>Ascomycota</taxon>
        <taxon>Pezizomycotina</taxon>
        <taxon>Dothideomycetes</taxon>
        <taxon>Pleosporomycetidae</taxon>
        <taxon>Pleosporales</taxon>
        <taxon>Massarineae</taxon>
        <taxon>Periconiaceae</taxon>
        <taxon>Periconia</taxon>
    </lineage>
</organism>
<evidence type="ECO:0000313" key="12">
    <source>
        <dbReference type="Proteomes" id="UP001152607"/>
    </source>
</evidence>
<evidence type="ECO:0000256" key="9">
    <source>
        <dbReference type="SAM" id="MobiDB-lite"/>
    </source>
</evidence>
<reference evidence="11" key="1">
    <citation type="submission" date="2023-01" db="EMBL/GenBank/DDBJ databases">
        <authorList>
            <person name="Van Ghelder C."/>
            <person name="Rancurel C."/>
        </authorList>
    </citation>
    <scope>NUCLEOTIDE SEQUENCE</scope>
    <source>
        <strain evidence="11">CNCM I-4278</strain>
    </source>
</reference>
<comment type="catalytic activity">
    <reaction evidence="1">
        <text>[E2 ubiquitin-conjugating enzyme]-S-ubiquitinyl-L-cysteine + [acceptor protein]-L-lysine = [E2 ubiquitin-conjugating enzyme]-L-cysteine + [acceptor protein]-N(6)-ubiquitinyl-L-lysine.</text>
        <dbReference type="EC" id="2.3.2.31"/>
    </reaction>
</comment>
<dbReference type="InterPro" id="IPR031127">
    <property type="entry name" value="E3_UB_ligase_RBR"/>
</dbReference>
<gene>
    <name evidence="11" type="ORF">PDIGIT_LOCUS15217</name>
</gene>
<comment type="caution">
    <text evidence="11">The sequence shown here is derived from an EMBL/GenBank/DDBJ whole genome shotgun (WGS) entry which is preliminary data.</text>
</comment>
<evidence type="ECO:0000256" key="7">
    <source>
        <dbReference type="ARBA" id="ARBA00022786"/>
    </source>
</evidence>
<dbReference type="PROSITE" id="PS51873">
    <property type="entry name" value="TRIAD"/>
    <property type="match status" value="1"/>
</dbReference>
<feature type="region of interest" description="Disordered" evidence="9">
    <location>
        <begin position="115"/>
        <end position="188"/>
    </location>
</feature>